<proteinExistence type="predicted"/>
<accession>A0A511JKJ7</accession>
<comment type="caution">
    <text evidence="1">The sequence shown here is derived from an EMBL/GenBank/DDBJ whole genome shotgun (WGS) entry which is preliminary data.</text>
</comment>
<dbReference type="EMBL" id="BJWH01000009">
    <property type="protein sequence ID" value="GEL98530.1"/>
    <property type="molecule type" value="Genomic_DNA"/>
</dbReference>
<evidence type="ECO:0000313" key="2">
    <source>
        <dbReference type="Proteomes" id="UP000321049"/>
    </source>
</evidence>
<keyword evidence="2" id="KW-1185">Reference proteome</keyword>
<dbReference type="OrthoDB" id="2088102at2"/>
<reference evidence="1 2" key="1">
    <citation type="submission" date="2019-07" db="EMBL/GenBank/DDBJ databases">
        <title>Whole genome shotgun sequence of Cellulomonas terrae NBRC 100819.</title>
        <authorList>
            <person name="Hosoyama A."/>
            <person name="Uohara A."/>
            <person name="Ohji S."/>
            <person name="Ichikawa N."/>
        </authorList>
    </citation>
    <scope>NUCLEOTIDE SEQUENCE [LARGE SCALE GENOMIC DNA]</scope>
    <source>
        <strain evidence="1 2">NBRC 100819</strain>
    </source>
</reference>
<organism evidence="1 2">
    <name type="scientific">Cellulomonas terrae</name>
    <dbReference type="NCBI Taxonomy" id="311234"/>
    <lineage>
        <taxon>Bacteria</taxon>
        <taxon>Bacillati</taxon>
        <taxon>Actinomycetota</taxon>
        <taxon>Actinomycetes</taxon>
        <taxon>Micrococcales</taxon>
        <taxon>Cellulomonadaceae</taxon>
        <taxon>Cellulomonas</taxon>
    </lineage>
</organism>
<dbReference type="AlphaFoldDB" id="A0A511JKJ7"/>
<evidence type="ECO:0000313" key="1">
    <source>
        <dbReference type="EMBL" id="GEL98530.1"/>
    </source>
</evidence>
<gene>
    <name evidence="1" type="ORF">CTE05_20770</name>
</gene>
<name>A0A511JKJ7_9CELL</name>
<dbReference type="RefSeq" id="WP_146846047.1">
    <property type="nucleotide sequence ID" value="NZ_BJWH01000009.1"/>
</dbReference>
<dbReference type="Proteomes" id="UP000321049">
    <property type="component" value="Unassembled WGS sequence"/>
</dbReference>
<protein>
    <submittedName>
        <fullName evidence="1">Uncharacterized protein</fullName>
    </submittedName>
</protein>
<sequence>MSRVRVESYVRVQGAFRPIRSVQRYDDSTEHVPGAISLLVDEVELLGVELWDDVNWLWPYVVKALDDCRRTGSGKRYFPDQPIAFEAKKLPRAGSVLLTVRDAGSLHRSVRAPLGELYEEVGRAGLDFFQELRRLCGVLELPVASEKDEATMRTWLADSPKSNV</sequence>